<sequence>MSTLKMGIIGGGPGSMIGDIHRITATATGKAKLVCGAFSSDPQKSAEKGKSLGLSEDRIYDSFEEMIMKEANLPEDERMDFVAVTTPNYLHAEICTLALNAGFHVMCDKPLSFDLEEALALQKVVSQSAGIFAMTYTYRGYPLLKKAAGLIANKQLGEIRKVRVDYSQGWLSQLIEKEGHKQALWRTDPKKSGNGGTIADIGTHAFNLLESVTGMKVDSLCADVSALVKGRAIDDDANILVKMENGAKGTLSVSQISTGEDNDFSLHIYGDKAGLVWRHTIPYQLHIKYPDFTEDIIQLEEKNEETTSEVNIPGHSPYFTEGFQNIYNAFFQAIESKGQATEETFANTFSLPLIEDGVRGMLFIDKAIESSDKQAWVKLDF</sequence>
<dbReference type="SUPFAM" id="SSF55347">
    <property type="entry name" value="Glyceraldehyde-3-phosphate dehydrogenase-like, C-terminal domain"/>
    <property type="match status" value="1"/>
</dbReference>
<dbReference type="EMBL" id="BMEC01000004">
    <property type="protein sequence ID" value="GGC31133.1"/>
    <property type="molecule type" value="Genomic_DNA"/>
</dbReference>
<feature type="domain" description="Gfo/Idh/MocA-like oxidoreductase N-terminal" evidence="1">
    <location>
        <begin position="5"/>
        <end position="132"/>
    </location>
</feature>
<accession>A0ABQ1LX32</accession>
<dbReference type="Gene3D" id="3.40.50.720">
    <property type="entry name" value="NAD(P)-binding Rossmann-like Domain"/>
    <property type="match status" value="1"/>
</dbReference>
<dbReference type="InterPro" id="IPR000683">
    <property type="entry name" value="Gfo/Idh/MocA-like_OxRdtase_N"/>
</dbReference>
<name>A0ABQ1LX32_9BACT</name>
<dbReference type="InterPro" id="IPR051317">
    <property type="entry name" value="Gfo/Idh/MocA_oxidoreduct"/>
</dbReference>
<dbReference type="Proteomes" id="UP000636010">
    <property type="component" value="Unassembled WGS sequence"/>
</dbReference>
<keyword evidence="4" id="KW-1185">Reference proteome</keyword>
<gene>
    <name evidence="3" type="ORF">GCM10011506_15730</name>
</gene>
<evidence type="ECO:0000313" key="4">
    <source>
        <dbReference type="Proteomes" id="UP000636010"/>
    </source>
</evidence>
<dbReference type="InterPro" id="IPR055170">
    <property type="entry name" value="GFO_IDH_MocA-like_dom"/>
</dbReference>
<dbReference type="RefSeq" id="WP_188462047.1">
    <property type="nucleotide sequence ID" value="NZ_BAABHU010000004.1"/>
</dbReference>
<evidence type="ECO:0000259" key="2">
    <source>
        <dbReference type="Pfam" id="PF22725"/>
    </source>
</evidence>
<comment type="caution">
    <text evidence="3">The sequence shown here is derived from an EMBL/GenBank/DDBJ whole genome shotgun (WGS) entry which is preliminary data.</text>
</comment>
<evidence type="ECO:0000313" key="3">
    <source>
        <dbReference type="EMBL" id="GGC31133.1"/>
    </source>
</evidence>
<proteinExistence type="predicted"/>
<dbReference type="SUPFAM" id="SSF51735">
    <property type="entry name" value="NAD(P)-binding Rossmann-fold domains"/>
    <property type="match status" value="1"/>
</dbReference>
<organism evidence="3 4">
    <name type="scientific">Marivirga lumbricoides</name>
    <dbReference type="NCBI Taxonomy" id="1046115"/>
    <lineage>
        <taxon>Bacteria</taxon>
        <taxon>Pseudomonadati</taxon>
        <taxon>Bacteroidota</taxon>
        <taxon>Cytophagia</taxon>
        <taxon>Cytophagales</taxon>
        <taxon>Marivirgaceae</taxon>
        <taxon>Marivirga</taxon>
    </lineage>
</organism>
<protein>
    <submittedName>
        <fullName evidence="3">Oxidoreductase</fullName>
    </submittedName>
</protein>
<dbReference type="Pfam" id="PF22725">
    <property type="entry name" value="GFO_IDH_MocA_C3"/>
    <property type="match status" value="1"/>
</dbReference>
<dbReference type="Pfam" id="PF01408">
    <property type="entry name" value="GFO_IDH_MocA"/>
    <property type="match status" value="1"/>
</dbReference>
<reference evidence="4" key="1">
    <citation type="journal article" date="2019" name="Int. J. Syst. Evol. Microbiol.">
        <title>The Global Catalogue of Microorganisms (GCM) 10K type strain sequencing project: providing services to taxonomists for standard genome sequencing and annotation.</title>
        <authorList>
            <consortium name="The Broad Institute Genomics Platform"/>
            <consortium name="The Broad Institute Genome Sequencing Center for Infectious Disease"/>
            <person name="Wu L."/>
            <person name="Ma J."/>
        </authorList>
    </citation>
    <scope>NUCLEOTIDE SEQUENCE [LARGE SCALE GENOMIC DNA]</scope>
    <source>
        <strain evidence="4">CGMCC 1.10832</strain>
    </source>
</reference>
<dbReference type="InterPro" id="IPR036291">
    <property type="entry name" value="NAD(P)-bd_dom_sf"/>
</dbReference>
<dbReference type="PANTHER" id="PTHR43708:SF3">
    <property type="entry name" value="OXIDOREDUCTASE"/>
    <property type="match status" value="1"/>
</dbReference>
<dbReference type="PANTHER" id="PTHR43708">
    <property type="entry name" value="CONSERVED EXPRESSED OXIDOREDUCTASE (EUROFUNG)"/>
    <property type="match status" value="1"/>
</dbReference>
<evidence type="ECO:0000259" key="1">
    <source>
        <dbReference type="Pfam" id="PF01408"/>
    </source>
</evidence>
<feature type="domain" description="GFO/IDH/MocA-like oxidoreductase" evidence="2">
    <location>
        <begin position="146"/>
        <end position="275"/>
    </location>
</feature>
<dbReference type="Gene3D" id="3.30.360.10">
    <property type="entry name" value="Dihydrodipicolinate Reductase, domain 2"/>
    <property type="match status" value="1"/>
</dbReference>